<comment type="caution">
    <text evidence="1">The sequence shown here is derived from an EMBL/GenBank/DDBJ whole genome shotgun (WGS) entry which is preliminary data.</text>
</comment>
<dbReference type="RefSeq" id="WP_196989313.1">
    <property type="nucleotide sequence ID" value="NZ_JADWYR010000001.1"/>
</dbReference>
<keyword evidence="2" id="KW-1185">Reference proteome</keyword>
<dbReference type="AlphaFoldDB" id="A0A931E0L1"/>
<evidence type="ECO:0000313" key="1">
    <source>
        <dbReference type="EMBL" id="MBG9375255.1"/>
    </source>
</evidence>
<dbReference type="EMBL" id="JADWYR010000001">
    <property type="protein sequence ID" value="MBG9375255.1"/>
    <property type="molecule type" value="Genomic_DNA"/>
</dbReference>
<reference evidence="1" key="1">
    <citation type="submission" date="2020-11" db="EMBL/GenBank/DDBJ databases">
        <title>Bacterial whole genome sequence for Panacibacter sp. DH6.</title>
        <authorList>
            <person name="Le V."/>
            <person name="Ko S."/>
            <person name="Ahn C.-Y."/>
            <person name="Oh H.-M."/>
        </authorList>
    </citation>
    <scope>NUCLEOTIDE SEQUENCE</scope>
    <source>
        <strain evidence="1">DH6</strain>
    </source>
</reference>
<dbReference type="Proteomes" id="UP000628448">
    <property type="component" value="Unassembled WGS sequence"/>
</dbReference>
<proteinExistence type="predicted"/>
<accession>A0A931E0L1</accession>
<gene>
    <name evidence="1" type="ORF">I5907_03365</name>
</gene>
<evidence type="ECO:0000313" key="2">
    <source>
        <dbReference type="Proteomes" id="UP000628448"/>
    </source>
</evidence>
<sequence>MKKQNENRLQFSVKFEGQPKGYIPLAAHVYDKSGNHLESAEVDKEGNFVLSSAGDDLQNSRVYIAPANKQGVPSLKDLEKINAYQPYINTRNLFKEKVELLPIPELNYKFWWWCTCRVTGRVTKQVFIGGALQVLPVCKARVHICEVDRWPIIIWQLPDDIIYRIRDEIVAIKWPVPPIPDPGPLKGADIRFPAERINALASRSAMQSNTQAQSINTASAASLAQNNFKAQLASGNSAYHLRLELADNFQLIYPYICYWQWLWPYFYSCDELAMIETDSDGRFDTDVYYYCFGDKPDVYVWVEYFIDGQWVTVYNPGRACHTHWDYTCGTPINITVTDSRVPHCGRADVRGEIAEILSIGNNAYTSHILQRSATQTVQGVSFDAKGLTNVYLDVPGVRYLNPFGGGLNVIADFGTTLHTSGVTHFRCSYKKNSDADVPANWTILDNPLPRYYEDEIDDGINPPFQQRKSFDLKDASYSGLYVIPHHDAATQPGLPAPSGTLIFRGWLTEAFAIASIDSTNLQDDMYDFKFELYRITAGLPERVSVPKSTFQVPNPDDTTLSLPLSNTGFTSAAYPDFNTADYIIQDTGIAANAFGFKMTFRVDNNPTDASIDNVTVINNDGTTATSDTECGFAEYKHKNSSKVKFSFAATHPNNFATLSFTVVRGNNNPCPDANTGGMVIGSTAQGYTLAAGKFTKQVDVADLLGTCRHAAFAENLYVTALATDGTRRLHEYDSSWTAAFALEHANS</sequence>
<organism evidence="1 2">
    <name type="scientific">Panacibacter microcysteis</name>
    <dbReference type="NCBI Taxonomy" id="2793269"/>
    <lineage>
        <taxon>Bacteria</taxon>
        <taxon>Pseudomonadati</taxon>
        <taxon>Bacteroidota</taxon>
        <taxon>Chitinophagia</taxon>
        <taxon>Chitinophagales</taxon>
        <taxon>Chitinophagaceae</taxon>
        <taxon>Panacibacter</taxon>
    </lineage>
</organism>
<protein>
    <submittedName>
        <fullName evidence="1">Uncharacterized protein</fullName>
    </submittedName>
</protein>
<name>A0A931E0L1_9BACT</name>